<proteinExistence type="predicted"/>
<accession>A0A813DBV7</accession>
<evidence type="ECO:0000313" key="3">
    <source>
        <dbReference type="Proteomes" id="UP000654075"/>
    </source>
</evidence>
<keyword evidence="1" id="KW-0175">Coiled coil</keyword>
<feature type="coiled-coil region" evidence="1">
    <location>
        <begin position="211"/>
        <end position="273"/>
    </location>
</feature>
<comment type="caution">
    <text evidence="2">The sequence shown here is derived from an EMBL/GenBank/DDBJ whole genome shotgun (WGS) entry which is preliminary data.</text>
</comment>
<dbReference type="Proteomes" id="UP000654075">
    <property type="component" value="Unassembled WGS sequence"/>
</dbReference>
<reference evidence="2" key="1">
    <citation type="submission" date="2021-02" db="EMBL/GenBank/DDBJ databases">
        <authorList>
            <person name="Dougan E. K."/>
            <person name="Rhodes N."/>
            <person name="Thang M."/>
            <person name="Chan C."/>
        </authorList>
    </citation>
    <scope>NUCLEOTIDE SEQUENCE</scope>
</reference>
<dbReference type="EMBL" id="CAJNNV010001917">
    <property type="protein sequence ID" value="CAE8586140.1"/>
    <property type="molecule type" value="Genomic_DNA"/>
</dbReference>
<organism evidence="2 3">
    <name type="scientific">Polarella glacialis</name>
    <name type="common">Dinoflagellate</name>
    <dbReference type="NCBI Taxonomy" id="89957"/>
    <lineage>
        <taxon>Eukaryota</taxon>
        <taxon>Sar</taxon>
        <taxon>Alveolata</taxon>
        <taxon>Dinophyceae</taxon>
        <taxon>Suessiales</taxon>
        <taxon>Suessiaceae</taxon>
        <taxon>Polarella</taxon>
    </lineage>
</organism>
<sequence>MLEEPGTRHFLTPAALGCSRGPGALPRWSPPARGSSPGAALRPASLQLSVATPPVGAHERELGLRLRMREKSWGSRESSWLVKNAFAGWRSLLRCGGSAKVVTHCVASATSELTADRHVIEDLQRALVTKEAQLAELSQRLEAFLSRGSEVRLLLQWSFASFQHMTCQSRFERQLQKLEEQGAAALVGAAAPQLRRRKRLGEAEERAASSGRELEDELNRNQRGRDELELRLGASGDRYELLEERLRQAELRARQAEALLHSSEQRAEELEMLLGSRPPSRRREALSTASRLAEAAQLSELAAARLCLRPPSLAGA</sequence>
<protein>
    <submittedName>
        <fullName evidence="2">Uncharacterized protein</fullName>
    </submittedName>
</protein>
<evidence type="ECO:0000313" key="2">
    <source>
        <dbReference type="EMBL" id="CAE8586140.1"/>
    </source>
</evidence>
<keyword evidence="3" id="KW-1185">Reference proteome</keyword>
<gene>
    <name evidence="2" type="ORF">PGLA1383_LOCUS5036</name>
</gene>
<name>A0A813DBV7_POLGL</name>
<feature type="coiled-coil region" evidence="1">
    <location>
        <begin position="120"/>
        <end position="147"/>
    </location>
</feature>
<evidence type="ECO:0000256" key="1">
    <source>
        <dbReference type="SAM" id="Coils"/>
    </source>
</evidence>
<dbReference type="AlphaFoldDB" id="A0A813DBV7"/>